<protein>
    <submittedName>
        <fullName evidence="1">Uncharacterized protein</fullName>
    </submittedName>
</protein>
<dbReference type="EMBL" id="JARVKM010000081">
    <property type="protein sequence ID" value="KAK9771022.1"/>
    <property type="molecule type" value="Genomic_DNA"/>
</dbReference>
<gene>
    <name evidence="1" type="ORF">SCAR479_12258</name>
</gene>
<accession>A0ABR2XBH6</accession>
<comment type="caution">
    <text evidence="1">The sequence shown here is derived from an EMBL/GenBank/DDBJ whole genome shotgun (WGS) entry which is preliminary data.</text>
</comment>
<organism evidence="1 2">
    <name type="scientific">Seiridium cardinale</name>
    <dbReference type="NCBI Taxonomy" id="138064"/>
    <lineage>
        <taxon>Eukaryota</taxon>
        <taxon>Fungi</taxon>
        <taxon>Dikarya</taxon>
        <taxon>Ascomycota</taxon>
        <taxon>Pezizomycotina</taxon>
        <taxon>Sordariomycetes</taxon>
        <taxon>Xylariomycetidae</taxon>
        <taxon>Amphisphaeriales</taxon>
        <taxon>Sporocadaceae</taxon>
        <taxon>Seiridium</taxon>
    </lineage>
</organism>
<proteinExistence type="predicted"/>
<dbReference type="Proteomes" id="UP001465668">
    <property type="component" value="Unassembled WGS sequence"/>
</dbReference>
<sequence length="103" mass="9566">MLGCDSSFPSTHEVKICVAGPTVDVSSPLAATEVKVASASGDGGAVVSVAGGGEDAAEVLVTGSRVGEGAGGAVVMGSGEGGGAASDVTVDHIVVPDVGIGQG</sequence>
<evidence type="ECO:0000313" key="1">
    <source>
        <dbReference type="EMBL" id="KAK9771022.1"/>
    </source>
</evidence>
<name>A0ABR2XBH6_9PEZI</name>
<evidence type="ECO:0000313" key="2">
    <source>
        <dbReference type="Proteomes" id="UP001465668"/>
    </source>
</evidence>
<keyword evidence="2" id="KW-1185">Reference proteome</keyword>
<reference evidence="1 2" key="1">
    <citation type="submission" date="2024-02" db="EMBL/GenBank/DDBJ databases">
        <title>First draft genome assembly of two strains of Seiridium cardinale.</title>
        <authorList>
            <person name="Emiliani G."/>
            <person name="Scali E."/>
        </authorList>
    </citation>
    <scope>NUCLEOTIDE SEQUENCE [LARGE SCALE GENOMIC DNA]</scope>
    <source>
        <strain evidence="1 2">BM-138-000479</strain>
    </source>
</reference>